<dbReference type="RefSeq" id="WP_229350030.1">
    <property type="nucleotide sequence ID" value="NZ_BAABAO010000013.1"/>
</dbReference>
<evidence type="ECO:0000313" key="2">
    <source>
        <dbReference type="Proteomes" id="UP001501333"/>
    </source>
</evidence>
<name>A0ABP7YIZ1_9FLAO</name>
<proteinExistence type="predicted"/>
<organism evidence="1 2">
    <name type="scientific">Flavobacterium chungbukense</name>
    <dbReference type="NCBI Taxonomy" id="877464"/>
    <lineage>
        <taxon>Bacteria</taxon>
        <taxon>Pseudomonadati</taxon>
        <taxon>Bacteroidota</taxon>
        <taxon>Flavobacteriia</taxon>
        <taxon>Flavobacteriales</taxon>
        <taxon>Flavobacteriaceae</taxon>
        <taxon>Flavobacterium</taxon>
    </lineage>
</organism>
<gene>
    <name evidence="1" type="ORF">GCM10022250_33880</name>
</gene>
<dbReference type="Proteomes" id="UP001501333">
    <property type="component" value="Unassembled WGS sequence"/>
</dbReference>
<dbReference type="InterPro" id="IPR016181">
    <property type="entry name" value="Acyl_CoA_acyltransferase"/>
</dbReference>
<protein>
    <recommendedName>
        <fullName evidence="3">N-acetyltransferase domain-containing protein</fullName>
    </recommendedName>
</protein>
<reference evidence="2" key="1">
    <citation type="journal article" date="2019" name="Int. J. Syst. Evol. Microbiol.">
        <title>The Global Catalogue of Microorganisms (GCM) 10K type strain sequencing project: providing services to taxonomists for standard genome sequencing and annotation.</title>
        <authorList>
            <consortium name="The Broad Institute Genomics Platform"/>
            <consortium name="The Broad Institute Genome Sequencing Center for Infectious Disease"/>
            <person name="Wu L."/>
            <person name="Ma J."/>
        </authorList>
    </citation>
    <scope>NUCLEOTIDE SEQUENCE [LARGE SCALE GENOMIC DNA]</scope>
    <source>
        <strain evidence="2">JCM 17386</strain>
    </source>
</reference>
<accession>A0ABP7YIZ1</accession>
<sequence>MMYTVKNFNTAREFVDYNEEFIYSNPLQNVLLINVIEEVAKNNLRVFQAFNVIGNSSVKLLVLVTDGYCLIYCDHYDAGYLEIIRKELPFERLKYFIFSGDKQTIERLLELQDLQFTVEKHLTIYKCAKLNSQFKLASGKMRLAIISELDYLTKLSVEFTEEYDGNRENAAEMRMAVYSEILDNSLYLWEDGKICAIALEMNRMDFPEIGKLYTVQDERQKRYSSSLLYKITEKILSKKPFCMLYTHGENPASNATVLKVGYEKTGDYARITLKN</sequence>
<keyword evidence="2" id="KW-1185">Reference proteome</keyword>
<dbReference type="Gene3D" id="3.40.630.30">
    <property type="match status" value="1"/>
</dbReference>
<evidence type="ECO:0008006" key="3">
    <source>
        <dbReference type="Google" id="ProtNLM"/>
    </source>
</evidence>
<comment type="caution">
    <text evidence="1">The sequence shown here is derived from an EMBL/GenBank/DDBJ whole genome shotgun (WGS) entry which is preliminary data.</text>
</comment>
<evidence type="ECO:0000313" key="1">
    <source>
        <dbReference type="EMBL" id="GAA4136809.1"/>
    </source>
</evidence>
<dbReference type="EMBL" id="BAABAO010000013">
    <property type="protein sequence ID" value="GAA4136809.1"/>
    <property type="molecule type" value="Genomic_DNA"/>
</dbReference>
<dbReference type="SUPFAM" id="SSF55729">
    <property type="entry name" value="Acyl-CoA N-acyltransferases (Nat)"/>
    <property type="match status" value="1"/>
</dbReference>